<dbReference type="Gene3D" id="3.30.450.20">
    <property type="entry name" value="PAS domain"/>
    <property type="match status" value="1"/>
</dbReference>
<feature type="region of interest" description="Disordered" evidence="1">
    <location>
        <begin position="1008"/>
        <end position="1046"/>
    </location>
</feature>
<dbReference type="PROSITE" id="PS50883">
    <property type="entry name" value="EAL"/>
    <property type="match status" value="1"/>
</dbReference>
<evidence type="ECO:0000259" key="4">
    <source>
        <dbReference type="PROSITE" id="PS50883"/>
    </source>
</evidence>
<dbReference type="InterPro" id="IPR035919">
    <property type="entry name" value="EAL_sf"/>
</dbReference>
<feature type="transmembrane region" description="Helical" evidence="2">
    <location>
        <begin position="123"/>
        <end position="143"/>
    </location>
</feature>
<dbReference type="SUPFAM" id="SSF55073">
    <property type="entry name" value="Nucleotide cyclase"/>
    <property type="match status" value="1"/>
</dbReference>
<evidence type="ECO:0000256" key="2">
    <source>
        <dbReference type="SAM" id="Phobius"/>
    </source>
</evidence>
<keyword evidence="2" id="KW-1133">Transmembrane helix</keyword>
<dbReference type="PROSITE" id="PS50112">
    <property type="entry name" value="PAS"/>
    <property type="match status" value="1"/>
</dbReference>
<dbReference type="Gene3D" id="3.90.1150.10">
    <property type="entry name" value="Aspartate Aminotransferase, domain 1"/>
    <property type="match status" value="1"/>
</dbReference>
<name>A0ABY7K8C9_9ACTN</name>
<keyword evidence="6" id="KW-0032">Aminotransferase</keyword>
<dbReference type="CDD" id="cd01948">
    <property type="entry name" value="EAL"/>
    <property type="match status" value="1"/>
</dbReference>
<dbReference type="InterPro" id="IPR015421">
    <property type="entry name" value="PyrdxlP-dep_Trfase_major"/>
</dbReference>
<dbReference type="Gene3D" id="3.40.640.10">
    <property type="entry name" value="Type I PLP-dependent aspartate aminotransferase-like (Major domain)"/>
    <property type="match status" value="1"/>
</dbReference>
<protein>
    <submittedName>
        <fullName evidence="6">Aminotransferase class I/II-fold pyridoxal phosphate-dependent enzyme</fullName>
    </submittedName>
</protein>
<dbReference type="InterPro" id="IPR001633">
    <property type="entry name" value="EAL_dom"/>
</dbReference>
<dbReference type="InterPro" id="IPR035965">
    <property type="entry name" value="PAS-like_dom_sf"/>
</dbReference>
<keyword evidence="2" id="KW-0472">Membrane</keyword>
<gene>
    <name evidence="6" type="ORF">STRCI_000468</name>
</gene>
<accession>A0ABY7K8C9</accession>
<dbReference type="InterPro" id="IPR015422">
    <property type="entry name" value="PyrdxlP-dep_Trfase_small"/>
</dbReference>
<evidence type="ECO:0000313" key="7">
    <source>
        <dbReference type="Proteomes" id="UP001164439"/>
    </source>
</evidence>
<dbReference type="RefSeq" id="WP_269657106.1">
    <property type="nucleotide sequence ID" value="NZ_CP114413.1"/>
</dbReference>
<dbReference type="Pfam" id="PF08448">
    <property type="entry name" value="PAS_4"/>
    <property type="match status" value="1"/>
</dbReference>
<feature type="transmembrane region" description="Helical" evidence="2">
    <location>
        <begin position="290"/>
        <end position="314"/>
    </location>
</feature>
<dbReference type="SUPFAM" id="SSF141868">
    <property type="entry name" value="EAL domain-like"/>
    <property type="match status" value="1"/>
</dbReference>
<evidence type="ECO:0000259" key="5">
    <source>
        <dbReference type="PROSITE" id="PS50887"/>
    </source>
</evidence>
<dbReference type="InterPro" id="IPR004839">
    <property type="entry name" value="Aminotransferase_I/II_large"/>
</dbReference>
<dbReference type="InterPro" id="IPR000014">
    <property type="entry name" value="PAS"/>
</dbReference>
<dbReference type="SMART" id="SM00267">
    <property type="entry name" value="GGDEF"/>
    <property type="match status" value="1"/>
</dbReference>
<dbReference type="Gene3D" id="3.20.20.450">
    <property type="entry name" value="EAL domain"/>
    <property type="match status" value="1"/>
</dbReference>
<feature type="compositionally biased region" description="Basic and acidic residues" evidence="1">
    <location>
        <begin position="1033"/>
        <end position="1045"/>
    </location>
</feature>
<feature type="transmembrane region" description="Helical" evidence="2">
    <location>
        <begin position="98"/>
        <end position="116"/>
    </location>
</feature>
<dbReference type="SUPFAM" id="SSF53383">
    <property type="entry name" value="PLP-dependent transferases"/>
    <property type="match status" value="1"/>
</dbReference>
<proteinExistence type="predicted"/>
<feature type="domain" description="PAS" evidence="3">
    <location>
        <begin position="459"/>
        <end position="495"/>
    </location>
</feature>
<dbReference type="PANTHER" id="PTHR44757">
    <property type="entry name" value="DIGUANYLATE CYCLASE DGCP"/>
    <property type="match status" value="1"/>
</dbReference>
<feature type="transmembrane region" description="Helical" evidence="2">
    <location>
        <begin position="163"/>
        <end position="181"/>
    </location>
</feature>
<reference evidence="6" key="1">
    <citation type="submission" date="2022-12" db="EMBL/GenBank/DDBJ databases">
        <authorList>
            <person name="Ruckert C."/>
            <person name="Busche T."/>
            <person name="Kalinowski J."/>
            <person name="Wittmann C."/>
        </authorList>
    </citation>
    <scope>NUCLEOTIDE SEQUENCE</scope>
    <source>
        <strain evidence="6">DSM 40467</strain>
    </source>
</reference>
<dbReference type="InterPro" id="IPR029787">
    <property type="entry name" value="Nucleotide_cyclase"/>
</dbReference>
<keyword evidence="7" id="KW-1185">Reference proteome</keyword>
<keyword evidence="6" id="KW-0808">Transferase</keyword>
<sequence>MPLQPAQRLTIALVTLVAIATAVYLAVPPALAPVWAVIGLLGVAAVLTGTELHRPAHRWPWWVLAAGLLTFITGDTYYNVMEEYFNASNPFPSPADAFYLANYVLFAIGLSGLIHYRWAGRDLPSLLDALIFTAGLALPVWIYLVEPLTEVEGLTWQQRAVSIAYPLGDVLVLALLVRLLAPNPLKGPNRSVQLLVVGTLTLLCFDIAYGILQLNATWETGTLLDAGWIVFYTAWGLAALHPSMVELTASVPTRESLLPPARRIFLLALATLIAPAVLLHAAARGTTHDAAAIATFSAALFLLVILRLAVMVVAHRQAVSRELALRGAAASLVSAFRLTDVARSCADAADTLLGPAVRHRTLVLSAEEATDPALRKAHLTEPASLGPALAAEFGSLPSVLVCPMTPPDRPPGGVAGALLVAGPARPLAETRGSLEILASHAGLAVERVMLRQEVIRRESEAYFRTLVRNTSDVILIVEDDDTVRYASPSASAVFGTADLAGSALPELVDPRDRSRAARALASVRDEESRAGHDHWWVRRRDGHVEVEVRCTNFRAEPTVGGLVVTLRDVTEQRRLQQELTQRAFHDPLTGLPNRTLLLERIERALLRGRRESALTCLLFIDLDDFKQVNDTLGHSTGDQLLGAVGTRLSRTLRRSDTAARLGGDEFAVLMEDAREPLDAELLAAQVIQALSRPFMLPEETVTVSASVGVATARDSTDAEELLRHADLALYAAKAAGKRQWRRFQQLLHTRMVERHDLQSRLAQAVADKEFALRYQPVVDITAGQVVGFEALVRWPGAPRPPVLPEQFIGLAEETGHIAALGAWVLENAVRDFTGLQPLAPTRDGPSFISVNVSARQFRESTFLDHVGRALATPGLAPGSLQLELTETVLLRRDTQIQTVLHALKELGVRIAVDDFGTGFSSLRYLRDFPIDVLKIDKSFIEDIARDTQQVALVEGIVRLADTLGLQVIAEGIEDPAQRDLLAGMGCRLGQGYLFARPMTVDQTERVLRRRGNGRRTPPPQAAPRLATPGTPPARRDRSRDLDRLRRTSPMSDAVLDEVRGRHIRCRDHWLIDYASCNYLGFDWDPEILARVEPAVRRWGTHPSWSRLLGSPRLYPEIEERLAGLLGAPDTLLLPTLTLIHASVIPVLAEQGHVFIEATAHRTVYDGCLVARGQGATLRRFHAERPEELDALLAAAPTGAPRLVCLDGVNSMSGNICDLPALAAVCRERGALLYVDDAHGFGVIGERGPGEPCPYGSRGNSVVRHTGESYDGIVLVAGFSKAYSSLLAFLALPTGLKNRLKTAAAPYLYSGPSPTASLATALAGLDVNERRGDAVRADLHRKTARVLDHLAELDVYTLNRDGLPILEVPLADADDLNGVAQLLWDDGIYVTLAAYPLVPRDRVGFRVQITALNSDEDIERLNDTLTRVAARYPLRRRGTRHAVSGAGAGGAGRS</sequence>
<feature type="transmembrane region" description="Helical" evidence="2">
    <location>
        <begin position="264"/>
        <end position="284"/>
    </location>
</feature>
<dbReference type="PROSITE" id="PS50887">
    <property type="entry name" value="GGDEF"/>
    <property type="match status" value="1"/>
</dbReference>
<dbReference type="EMBL" id="CP114413">
    <property type="protein sequence ID" value="WAZ19417.1"/>
    <property type="molecule type" value="Genomic_DNA"/>
</dbReference>
<dbReference type="Proteomes" id="UP001164439">
    <property type="component" value="Chromosome"/>
</dbReference>
<dbReference type="NCBIfam" id="TIGR00229">
    <property type="entry name" value="sensory_box"/>
    <property type="match status" value="1"/>
</dbReference>
<dbReference type="InterPro" id="IPR015424">
    <property type="entry name" value="PyrdxlP-dep_Trfase"/>
</dbReference>
<evidence type="ECO:0000256" key="1">
    <source>
        <dbReference type="SAM" id="MobiDB-lite"/>
    </source>
</evidence>
<dbReference type="CDD" id="cd01949">
    <property type="entry name" value="GGDEF"/>
    <property type="match status" value="1"/>
</dbReference>
<organism evidence="6 7">
    <name type="scientific">Streptomyces cinnabarinus</name>
    <dbReference type="NCBI Taxonomy" id="67287"/>
    <lineage>
        <taxon>Bacteria</taxon>
        <taxon>Bacillati</taxon>
        <taxon>Actinomycetota</taxon>
        <taxon>Actinomycetes</taxon>
        <taxon>Kitasatosporales</taxon>
        <taxon>Streptomycetaceae</taxon>
        <taxon>Streptomyces</taxon>
    </lineage>
</organism>
<feature type="transmembrane region" description="Helical" evidence="2">
    <location>
        <begin position="59"/>
        <end position="78"/>
    </location>
</feature>
<keyword evidence="2" id="KW-0812">Transmembrane</keyword>
<dbReference type="InterPro" id="IPR013656">
    <property type="entry name" value="PAS_4"/>
</dbReference>
<evidence type="ECO:0000313" key="6">
    <source>
        <dbReference type="EMBL" id="WAZ19417.1"/>
    </source>
</evidence>
<dbReference type="InterPro" id="IPR052155">
    <property type="entry name" value="Biofilm_reg_signaling"/>
</dbReference>
<dbReference type="SMART" id="SM00091">
    <property type="entry name" value="PAS"/>
    <property type="match status" value="1"/>
</dbReference>
<dbReference type="Pfam" id="PF00563">
    <property type="entry name" value="EAL"/>
    <property type="match status" value="1"/>
</dbReference>
<feature type="transmembrane region" description="Helical" evidence="2">
    <location>
        <begin position="33"/>
        <end position="52"/>
    </location>
</feature>
<dbReference type="NCBIfam" id="TIGR00254">
    <property type="entry name" value="GGDEF"/>
    <property type="match status" value="1"/>
</dbReference>
<evidence type="ECO:0000259" key="3">
    <source>
        <dbReference type="PROSITE" id="PS50112"/>
    </source>
</evidence>
<dbReference type="Pfam" id="PF00990">
    <property type="entry name" value="GGDEF"/>
    <property type="match status" value="1"/>
</dbReference>
<dbReference type="Gene3D" id="3.30.70.270">
    <property type="match status" value="1"/>
</dbReference>
<dbReference type="SMART" id="SM00052">
    <property type="entry name" value="EAL"/>
    <property type="match status" value="1"/>
</dbReference>
<feature type="transmembrane region" description="Helical" evidence="2">
    <location>
        <begin position="193"/>
        <end position="214"/>
    </location>
</feature>
<dbReference type="InterPro" id="IPR043128">
    <property type="entry name" value="Rev_trsase/Diguanyl_cyclase"/>
</dbReference>
<feature type="transmembrane region" description="Helical" evidence="2">
    <location>
        <begin position="9"/>
        <end position="27"/>
    </location>
</feature>
<dbReference type="SUPFAM" id="SSF55785">
    <property type="entry name" value="PYP-like sensor domain (PAS domain)"/>
    <property type="match status" value="1"/>
</dbReference>
<feature type="domain" description="GGDEF" evidence="5">
    <location>
        <begin position="613"/>
        <end position="745"/>
    </location>
</feature>
<dbReference type="CDD" id="cd00130">
    <property type="entry name" value="PAS"/>
    <property type="match status" value="1"/>
</dbReference>
<dbReference type="PANTHER" id="PTHR44757:SF2">
    <property type="entry name" value="BIOFILM ARCHITECTURE MAINTENANCE PROTEIN MBAA"/>
    <property type="match status" value="1"/>
</dbReference>
<dbReference type="GO" id="GO:0008483">
    <property type="term" value="F:transaminase activity"/>
    <property type="evidence" value="ECO:0007669"/>
    <property type="project" value="UniProtKB-KW"/>
</dbReference>
<dbReference type="Pfam" id="PF00155">
    <property type="entry name" value="Aminotran_1_2"/>
    <property type="match status" value="1"/>
</dbReference>
<feature type="domain" description="EAL" evidence="4">
    <location>
        <begin position="754"/>
        <end position="1011"/>
    </location>
</feature>
<dbReference type="InterPro" id="IPR000160">
    <property type="entry name" value="GGDEF_dom"/>
</dbReference>